<dbReference type="GO" id="GO:0004748">
    <property type="term" value="F:ribonucleoside-diphosphate reductase activity, thioredoxin disulfide as acceptor"/>
    <property type="evidence" value="ECO:0007669"/>
    <property type="project" value="UniProtKB-EC"/>
</dbReference>
<evidence type="ECO:0000313" key="7">
    <source>
        <dbReference type="EMBL" id="AKL94762.1"/>
    </source>
</evidence>
<evidence type="ECO:0000256" key="2">
    <source>
        <dbReference type="ARBA" id="ARBA00012274"/>
    </source>
</evidence>
<comment type="catalytic activity">
    <reaction evidence="5">
        <text>a 2'-deoxyribonucleoside 5'-diphosphate + [thioredoxin]-disulfide + H2O = a ribonucleoside 5'-diphosphate + [thioredoxin]-dithiol</text>
        <dbReference type="Rhea" id="RHEA:23252"/>
        <dbReference type="Rhea" id="RHEA-COMP:10698"/>
        <dbReference type="Rhea" id="RHEA-COMP:10700"/>
        <dbReference type="ChEBI" id="CHEBI:15377"/>
        <dbReference type="ChEBI" id="CHEBI:29950"/>
        <dbReference type="ChEBI" id="CHEBI:50058"/>
        <dbReference type="ChEBI" id="CHEBI:57930"/>
        <dbReference type="ChEBI" id="CHEBI:73316"/>
        <dbReference type="EC" id="1.17.4.1"/>
    </reaction>
</comment>
<dbReference type="AlphaFoldDB" id="A0A0D8IC80"/>
<evidence type="ECO:0000256" key="4">
    <source>
        <dbReference type="ARBA" id="ARBA00022741"/>
    </source>
</evidence>
<reference evidence="7 8" key="1">
    <citation type="submission" date="2014-10" db="EMBL/GenBank/DDBJ databases">
        <title>Genome sequence of Clostridium aceticum DSM 1496.</title>
        <authorList>
            <person name="Poehlein A."/>
            <person name="Schiel-Bengelsdorf B."/>
            <person name="Gottschalk G."/>
            <person name="Duerre P."/>
            <person name="Daniel R."/>
        </authorList>
    </citation>
    <scope>NUCLEOTIDE SEQUENCE [LARGE SCALE GENOMIC DNA]</scope>
    <source>
        <strain evidence="7 8">DSM 1496</strain>
    </source>
</reference>
<keyword evidence="3" id="KW-0237">DNA synthesis</keyword>
<dbReference type="EMBL" id="CP009687">
    <property type="protein sequence ID" value="AKL94762.1"/>
    <property type="molecule type" value="Genomic_DNA"/>
</dbReference>
<keyword evidence="8" id="KW-1185">Reference proteome</keyword>
<dbReference type="Proteomes" id="UP000035704">
    <property type="component" value="Chromosome"/>
</dbReference>
<dbReference type="OrthoDB" id="9801525at2"/>
<dbReference type="GO" id="GO:0071897">
    <property type="term" value="P:DNA biosynthetic process"/>
    <property type="evidence" value="ECO:0007669"/>
    <property type="project" value="UniProtKB-KW"/>
</dbReference>
<dbReference type="GO" id="GO:0000166">
    <property type="term" value="F:nucleotide binding"/>
    <property type="evidence" value="ECO:0007669"/>
    <property type="project" value="UniProtKB-KW"/>
</dbReference>
<name>A0A0D8IC80_9CLOT</name>
<evidence type="ECO:0000259" key="6">
    <source>
        <dbReference type="Pfam" id="PF12637"/>
    </source>
</evidence>
<accession>A0A0D8IC80</accession>
<keyword evidence="4" id="KW-0547">Nucleotide-binding</keyword>
<dbReference type="PATRIC" id="fig|84022.5.peg.2755"/>
<feature type="domain" description="TSCPD" evidence="6">
    <location>
        <begin position="4"/>
        <end position="76"/>
    </location>
</feature>
<gene>
    <name evidence="7" type="ORF">CACET_c12970</name>
</gene>
<evidence type="ECO:0000313" key="8">
    <source>
        <dbReference type="Proteomes" id="UP000035704"/>
    </source>
</evidence>
<dbReference type="Pfam" id="PF12637">
    <property type="entry name" value="TSCPD"/>
    <property type="match status" value="1"/>
</dbReference>
<proteinExistence type="inferred from homology"/>
<sequence length="84" mass="8741">MYSFTPNGVCAQQIIFSINDGVVENVAFYGGCSGNLQGISRLVEGMQVGEAIVKLRGINCGGKGTSCPDQLATALEVGMKKQAV</sequence>
<protein>
    <recommendedName>
        <fullName evidence="2">ribonucleoside-diphosphate reductase</fullName>
        <ecNumber evidence="2">1.17.4.1</ecNumber>
    </recommendedName>
</protein>
<dbReference type="KEGG" id="cace:CACET_c12970"/>
<dbReference type="InterPro" id="IPR024434">
    <property type="entry name" value="TSCPD_dom"/>
</dbReference>
<evidence type="ECO:0000256" key="1">
    <source>
        <dbReference type="ARBA" id="ARBA00007405"/>
    </source>
</evidence>
<organism evidence="7 8">
    <name type="scientific">Clostridium aceticum</name>
    <dbReference type="NCBI Taxonomy" id="84022"/>
    <lineage>
        <taxon>Bacteria</taxon>
        <taxon>Bacillati</taxon>
        <taxon>Bacillota</taxon>
        <taxon>Clostridia</taxon>
        <taxon>Eubacteriales</taxon>
        <taxon>Clostridiaceae</taxon>
        <taxon>Clostridium</taxon>
    </lineage>
</organism>
<dbReference type="RefSeq" id="WP_044823555.1">
    <property type="nucleotide sequence ID" value="NZ_CP009687.1"/>
</dbReference>
<dbReference type="NCBIfam" id="TIGR03905">
    <property type="entry name" value="TIGR03905_4_Cys"/>
    <property type="match status" value="1"/>
</dbReference>
<dbReference type="EC" id="1.17.4.1" evidence="2"/>
<evidence type="ECO:0000256" key="3">
    <source>
        <dbReference type="ARBA" id="ARBA00022634"/>
    </source>
</evidence>
<evidence type="ECO:0000256" key="5">
    <source>
        <dbReference type="ARBA" id="ARBA00047754"/>
    </source>
</evidence>
<comment type="similarity">
    <text evidence="1">Belongs to the ribonucleoside diphosphate reductase class-2 family.</text>
</comment>
<dbReference type="InterPro" id="IPR023806">
    <property type="entry name" value="CHP03905"/>
</dbReference>